<evidence type="ECO:0000313" key="1">
    <source>
        <dbReference type="EMBL" id="GHE31450.1"/>
    </source>
</evidence>
<dbReference type="EMBL" id="BNAF01000004">
    <property type="protein sequence ID" value="GHE31450.1"/>
    <property type="molecule type" value="Genomic_DNA"/>
</dbReference>
<protein>
    <submittedName>
        <fullName evidence="1">Uncharacterized protein</fullName>
    </submittedName>
</protein>
<reference evidence="2" key="1">
    <citation type="journal article" date="2019" name="Int. J. Syst. Evol. Microbiol.">
        <title>The Global Catalogue of Microorganisms (GCM) 10K type strain sequencing project: providing services to taxonomists for standard genome sequencing and annotation.</title>
        <authorList>
            <consortium name="The Broad Institute Genomics Platform"/>
            <consortium name="The Broad Institute Genome Sequencing Center for Infectious Disease"/>
            <person name="Wu L."/>
            <person name="Ma J."/>
        </authorList>
    </citation>
    <scope>NUCLEOTIDE SEQUENCE [LARGE SCALE GENOMIC DNA]</scope>
    <source>
        <strain evidence="2">CGMCC 1.12966</strain>
    </source>
</reference>
<dbReference type="Proteomes" id="UP000620550">
    <property type="component" value="Unassembled WGS sequence"/>
</dbReference>
<organism evidence="1 2">
    <name type="scientific">Sphingobacterium griseoflavum</name>
    <dbReference type="NCBI Taxonomy" id="1474952"/>
    <lineage>
        <taxon>Bacteria</taxon>
        <taxon>Pseudomonadati</taxon>
        <taxon>Bacteroidota</taxon>
        <taxon>Sphingobacteriia</taxon>
        <taxon>Sphingobacteriales</taxon>
        <taxon>Sphingobacteriaceae</taxon>
        <taxon>Sphingobacterium</taxon>
    </lineage>
</organism>
<keyword evidence="2" id="KW-1185">Reference proteome</keyword>
<comment type="caution">
    <text evidence="1">The sequence shown here is derived from an EMBL/GenBank/DDBJ whole genome shotgun (WGS) entry which is preliminary data.</text>
</comment>
<proteinExistence type="predicted"/>
<name>A0ABQ3HVZ9_9SPHI</name>
<accession>A0ABQ3HVZ9</accession>
<evidence type="ECO:0000313" key="2">
    <source>
        <dbReference type="Proteomes" id="UP000620550"/>
    </source>
</evidence>
<gene>
    <name evidence="1" type="ORF">GCM10017764_13200</name>
</gene>
<sequence>MLQAIGVFVQPAKTATNPVAASNAMGSGIMLARALPSVAPIKNNGVTSPPLKPALSVIAVNKIFKRKSVGGRAVSKEDRMVGIPKPMYLLLCRQNTITIISSPPINGRNKGWGIFWKSELNSSLVKMNRRAARPNAIPANRIYPSSGIEREGVVPMGG</sequence>